<proteinExistence type="predicted"/>
<reference evidence="1 2" key="2">
    <citation type="submission" date="2018-03" db="EMBL/GenBank/DDBJ databases">
        <title>The ancient ancestry and fast evolution of plastids.</title>
        <authorList>
            <person name="Moore K.R."/>
            <person name="Magnabosco C."/>
            <person name="Momper L."/>
            <person name="Gold D.A."/>
            <person name="Bosak T."/>
            <person name="Fournier G.P."/>
        </authorList>
    </citation>
    <scope>NUCLEOTIDE SEQUENCE [LARGE SCALE GENOMIC DNA]</scope>
    <source>
        <strain evidence="1 2">CCAP 1448/3</strain>
    </source>
</reference>
<dbReference type="OrthoDB" id="532744at2"/>
<evidence type="ECO:0000313" key="2">
    <source>
        <dbReference type="Proteomes" id="UP000238762"/>
    </source>
</evidence>
<dbReference type="RefSeq" id="WP_106287961.1">
    <property type="nucleotide sequence ID" value="NZ_CAWNTC010000246.1"/>
</dbReference>
<reference evidence="1 2" key="1">
    <citation type="submission" date="2018-02" db="EMBL/GenBank/DDBJ databases">
        <authorList>
            <person name="Cohen D.B."/>
            <person name="Kent A.D."/>
        </authorList>
    </citation>
    <scope>NUCLEOTIDE SEQUENCE [LARGE SCALE GENOMIC DNA]</scope>
    <source>
        <strain evidence="1 2">CCAP 1448/3</strain>
    </source>
</reference>
<name>A0A2T1C5X9_9CYAN</name>
<dbReference type="EMBL" id="PVWJ01000026">
    <property type="protein sequence ID" value="PSB03692.1"/>
    <property type="molecule type" value="Genomic_DNA"/>
</dbReference>
<evidence type="ECO:0000313" key="1">
    <source>
        <dbReference type="EMBL" id="PSB03692.1"/>
    </source>
</evidence>
<dbReference type="Proteomes" id="UP000238762">
    <property type="component" value="Unassembled WGS sequence"/>
</dbReference>
<accession>A0A2T1C5X9</accession>
<dbReference type="AlphaFoldDB" id="A0A2T1C5X9"/>
<evidence type="ECO:0008006" key="3">
    <source>
        <dbReference type="Google" id="ProtNLM"/>
    </source>
</evidence>
<sequence length="69" mass="7784">MNTKLVESIVQIVLSLTKEEQDLLTERLFNFLSEPSTRELVQLAQKGGAFNFLDDEPDLYTLADGEPVL</sequence>
<organism evidence="1 2">
    <name type="scientific">Merismopedia glauca CCAP 1448/3</name>
    <dbReference type="NCBI Taxonomy" id="1296344"/>
    <lineage>
        <taxon>Bacteria</taxon>
        <taxon>Bacillati</taxon>
        <taxon>Cyanobacteriota</taxon>
        <taxon>Cyanophyceae</taxon>
        <taxon>Synechococcales</taxon>
        <taxon>Merismopediaceae</taxon>
        <taxon>Merismopedia</taxon>
    </lineage>
</organism>
<gene>
    <name evidence="1" type="ORF">C7B64_07180</name>
</gene>
<comment type="caution">
    <text evidence="1">The sequence shown here is derived from an EMBL/GenBank/DDBJ whole genome shotgun (WGS) entry which is preliminary data.</text>
</comment>
<protein>
    <recommendedName>
        <fullName evidence="3">DUF2281 domain-containing protein</fullName>
    </recommendedName>
</protein>
<keyword evidence="2" id="KW-1185">Reference proteome</keyword>